<organism evidence="2 3">
    <name type="scientific">Escherichia coli</name>
    <dbReference type="NCBI Taxonomy" id="562"/>
    <lineage>
        <taxon>Bacteria</taxon>
        <taxon>Pseudomonadati</taxon>
        <taxon>Pseudomonadota</taxon>
        <taxon>Gammaproteobacteria</taxon>
        <taxon>Enterobacterales</taxon>
        <taxon>Enterobacteriaceae</taxon>
        <taxon>Escherichia</taxon>
    </lineage>
</organism>
<dbReference type="AlphaFoldDB" id="A0A8T3LGD2"/>
<evidence type="ECO:0000313" key="3">
    <source>
        <dbReference type="Proteomes" id="UP000523197"/>
    </source>
</evidence>
<accession>A0A8T3LGD2</accession>
<proteinExistence type="predicted"/>
<dbReference type="Proteomes" id="UP000523197">
    <property type="component" value="Unassembled WGS sequence"/>
</dbReference>
<evidence type="ECO:0000313" key="2">
    <source>
        <dbReference type="EMBL" id="MBA1889588.1"/>
    </source>
</evidence>
<dbReference type="PANTHER" id="PTHR36153">
    <property type="entry name" value="INNER MEMBRANE PROTEIN-RELATED"/>
    <property type="match status" value="1"/>
</dbReference>
<reference evidence="2 3" key="1">
    <citation type="submission" date="2020-05" db="EMBL/GenBank/DDBJ databases">
        <title>Epidemiological investigations into extended-spectrum beta-lactam resistant Escherichia coli ST457 carried by Australian Silver gulls identified clonal lineages that cause ExPEC disease.</title>
        <authorList>
            <person name="Nesporova K."/>
            <person name="Wyrsch E.R."/>
            <person name="Valcek A."/>
            <person name="Bitar I."/>
            <person name="Chaw K."/>
            <person name="Harris P."/>
            <person name="Hrabak J."/>
            <person name="Djordjevic S.P."/>
            <person name="Dolejska M."/>
        </authorList>
    </citation>
    <scope>NUCLEOTIDE SEQUENCE [LARGE SCALE GENOMIC DNA]</scope>
    <source>
        <strain evidence="2 3">CE1966</strain>
    </source>
</reference>
<dbReference type="RefSeq" id="WP_274536389.1">
    <property type="nucleotide sequence ID" value="NZ_CP050211.1"/>
</dbReference>
<dbReference type="EMBL" id="JABFNF010000245">
    <property type="protein sequence ID" value="MBA1889588.1"/>
    <property type="molecule type" value="Genomic_DNA"/>
</dbReference>
<comment type="caution">
    <text evidence="2">The sequence shown here is derived from an EMBL/GenBank/DDBJ whole genome shotgun (WGS) entry which is preliminary data.</text>
</comment>
<feature type="domain" description="Type VI secretion system IcmF C-terminal" evidence="1">
    <location>
        <begin position="1"/>
        <end position="42"/>
    </location>
</feature>
<gene>
    <name evidence="2" type="ORF">HLX92_26040</name>
</gene>
<sequence>FSGPWAQFRLFGAGQLTGVQDGNFTVRFSVDGGAMTYRVHTDTEDNPFSGGLFSQFGLSDTLY</sequence>
<dbReference type="InterPro" id="IPR053156">
    <property type="entry name" value="T6SS_TssM-like"/>
</dbReference>
<dbReference type="InterPro" id="IPR010623">
    <property type="entry name" value="IcmF_C"/>
</dbReference>
<evidence type="ECO:0000259" key="1">
    <source>
        <dbReference type="Pfam" id="PF06744"/>
    </source>
</evidence>
<protein>
    <recommendedName>
        <fullName evidence="1">Type VI secretion system IcmF C-terminal domain-containing protein</fullName>
    </recommendedName>
</protein>
<dbReference type="Pfam" id="PF06744">
    <property type="entry name" value="IcmF_C"/>
    <property type="match status" value="1"/>
</dbReference>
<dbReference type="PANTHER" id="PTHR36153:SF5">
    <property type="entry name" value="EXPORTED PROTEIN"/>
    <property type="match status" value="1"/>
</dbReference>
<feature type="non-terminal residue" evidence="2">
    <location>
        <position position="1"/>
    </location>
</feature>
<name>A0A8T3LGD2_ECOLX</name>